<evidence type="ECO:0000313" key="13">
    <source>
        <dbReference type="Proteomes" id="UP000078561"/>
    </source>
</evidence>
<reference evidence="12" key="1">
    <citation type="submission" date="2016-04" db="EMBL/GenBank/DDBJ databases">
        <authorList>
            <person name="Evans L.H."/>
            <person name="Alamgir A."/>
            <person name="Owens N."/>
            <person name="Weber N.D."/>
            <person name="Virtaneva K."/>
            <person name="Barbian K."/>
            <person name="Babar A."/>
            <person name="Rosenke K."/>
        </authorList>
    </citation>
    <scope>NUCLEOTIDE SEQUENCE [LARGE SCALE GENOMIC DNA]</scope>
    <source>
        <strain evidence="12">CBS 101.48</strain>
    </source>
</reference>
<keyword evidence="9" id="KW-0539">Nucleus</keyword>
<comment type="subcellular location">
    <subcellularLocation>
        <location evidence="1">Nucleus</location>
    </subcellularLocation>
</comment>
<dbReference type="Gene3D" id="3.30.40.10">
    <property type="entry name" value="Zinc/RING finger domain, C3HC4 (zinc finger)"/>
    <property type="match status" value="1"/>
</dbReference>
<keyword evidence="6 10" id="KW-0863">Zinc-finger</keyword>
<dbReference type="Pfam" id="PF11789">
    <property type="entry name" value="zf-Nse"/>
    <property type="match status" value="1"/>
</dbReference>
<keyword evidence="8" id="KW-0862">Zinc</keyword>
<feature type="domain" description="SP-RING-type" evidence="11">
    <location>
        <begin position="169"/>
        <end position="255"/>
    </location>
</feature>
<dbReference type="OrthoDB" id="26899at2759"/>
<evidence type="ECO:0000256" key="1">
    <source>
        <dbReference type="ARBA" id="ARBA00004123"/>
    </source>
</evidence>
<dbReference type="STRING" id="4829.A0A168NMY1"/>
<evidence type="ECO:0000259" key="11">
    <source>
        <dbReference type="PROSITE" id="PS51044"/>
    </source>
</evidence>
<keyword evidence="4" id="KW-0808">Transferase</keyword>
<name>A0A168NMY1_ABSGL</name>
<dbReference type="OMA" id="CPLTTTW"/>
<dbReference type="PROSITE" id="PS51044">
    <property type="entry name" value="ZF_SP_RING"/>
    <property type="match status" value="1"/>
</dbReference>
<dbReference type="GO" id="GO:0000724">
    <property type="term" value="P:double-strand break repair via homologous recombination"/>
    <property type="evidence" value="ECO:0007669"/>
    <property type="project" value="InterPro"/>
</dbReference>
<evidence type="ECO:0000256" key="6">
    <source>
        <dbReference type="ARBA" id="ARBA00022771"/>
    </source>
</evidence>
<evidence type="ECO:0000256" key="2">
    <source>
        <dbReference type="ARBA" id="ARBA00004718"/>
    </source>
</evidence>
<dbReference type="GO" id="GO:0016925">
    <property type="term" value="P:protein sumoylation"/>
    <property type="evidence" value="ECO:0007669"/>
    <property type="project" value="UniProtKB-UniPathway"/>
</dbReference>
<dbReference type="SUPFAM" id="SSF57850">
    <property type="entry name" value="RING/U-box"/>
    <property type="match status" value="1"/>
</dbReference>
<dbReference type="InterPro" id="IPR013083">
    <property type="entry name" value="Znf_RING/FYVE/PHD"/>
</dbReference>
<sequence length="267" mass="30217">MLNDQDIMDSQQGVSLEDITDRFHLLQHHVDRLPSLTSDTDIVVDMIRKGMSHASNVATDLEELGDSTMLASLEDALKESIDLEYTINQHKAAFMKLRADVGDGLEKFDAYFDQDMQQYNAKSDKDKYYEHEKYTEFKQLVWSVNHPDSPMPALGFDDTKMENGGGDDDDDDVVIAATKKSLKCPLTTTWFENPVTSKSCKHTFSKAAIIGLLERTLSPTVVCPMPGCRQVFDKQSFYDDTLMERLVARAKEAEETNARSEQFHDVV</sequence>
<keyword evidence="5" id="KW-0479">Metal-binding</keyword>
<evidence type="ECO:0000256" key="10">
    <source>
        <dbReference type="PROSITE-ProRule" id="PRU00452"/>
    </source>
</evidence>
<proteinExistence type="inferred from homology"/>
<dbReference type="InterPro" id="IPR026846">
    <property type="entry name" value="Nse2(Mms21)"/>
</dbReference>
<dbReference type="UniPathway" id="UPA00886"/>
<keyword evidence="7" id="KW-0833">Ubl conjugation pathway</keyword>
<dbReference type="PANTHER" id="PTHR21330">
    <property type="entry name" value="E3 SUMO-PROTEIN LIGASE NSE2"/>
    <property type="match status" value="1"/>
</dbReference>
<dbReference type="Proteomes" id="UP000078561">
    <property type="component" value="Unassembled WGS sequence"/>
</dbReference>
<protein>
    <recommendedName>
        <fullName evidence="11">SP-RING-type domain-containing protein</fullName>
    </recommendedName>
</protein>
<dbReference type="GO" id="GO:0005634">
    <property type="term" value="C:nucleus"/>
    <property type="evidence" value="ECO:0007669"/>
    <property type="project" value="UniProtKB-SubCell"/>
</dbReference>
<accession>A0A168NMY1</accession>
<evidence type="ECO:0000256" key="4">
    <source>
        <dbReference type="ARBA" id="ARBA00022679"/>
    </source>
</evidence>
<comment type="similarity">
    <text evidence="3">Belongs to the NSE2 family.</text>
</comment>
<organism evidence="12">
    <name type="scientific">Absidia glauca</name>
    <name type="common">Pin mould</name>
    <dbReference type="NCBI Taxonomy" id="4829"/>
    <lineage>
        <taxon>Eukaryota</taxon>
        <taxon>Fungi</taxon>
        <taxon>Fungi incertae sedis</taxon>
        <taxon>Mucoromycota</taxon>
        <taxon>Mucoromycotina</taxon>
        <taxon>Mucoromycetes</taxon>
        <taxon>Mucorales</taxon>
        <taxon>Cunninghamellaceae</taxon>
        <taxon>Absidia</taxon>
    </lineage>
</organism>
<keyword evidence="13" id="KW-1185">Reference proteome</keyword>
<gene>
    <name evidence="12" type="primary">ABSGL_06588.1 scaffold 8461</name>
</gene>
<dbReference type="PANTHER" id="PTHR21330:SF1">
    <property type="entry name" value="E3 SUMO-PROTEIN LIGASE NSE2"/>
    <property type="match status" value="1"/>
</dbReference>
<dbReference type="EMBL" id="LT553433">
    <property type="protein sequence ID" value="SAM00862.1"/>
    <property type="molecule type" value="Genomic_DNA"/>
</dbReference>
<dbReference type="GO" id="GO:0030915">
    <property type="term" value="C:Smc5-Smc6 complex"/>
    <property type="evidence" value="ECO:0007669"/>
    <property type="project" value="InterPro"/>
</dbReference>
<dbReference type="CDD" id="cd16651">
    <property type="entry name" value="SPL-RING_NSE2"/>
    <property type="match status" value="1"/>
</dbReference>
<dbReference type="InterPro" id="IPR004181">
    <property type="entry name" value="Znf_MIZ"/>
</dbReference>
<dbReference type="GO" id="GO:0008270">
    <property type="term" value="F:zinc ion binding"/>
    <property type="evidence" value="ECO:0007669"/>
    <property type="project" value="UniProtKB-KW"/>
</dbReference>
<dbReference type="InParanoid" id="A0A168NMY1"/>
<dbReference type="AlphaFoldDB" id="A0A168NMY1"/>
<comment type="pathway">
    <text evidence="2">Protein modification; protein sumoylation.</text>
</comment>
<evidence type="ECO:0000256" key="9">
    <source>
        <dbReference type="ARBA" id="ARBA00023242"/>
    </source>
</evidence>
<evidence type="ECO:0000313" key="12">
    <source>
        <dbReference type="EMBL" id="SAM00862.1"/>
    </source>
</evidence>
<evidence type="ECO:0000256" key="7">
    <source>
        <dbReference type="ARBA" id="ARBA00022786"/>
    </source>
</evidence>
<dbReference type="GO" id="GO:0061665">
    <property type="term" value="F:SUMO ligase activity"/>
    <property type="evidence" value="ECO:0007669"/>
    <property type="project" value="TreeGrafter"/>
</dbReference>
<dbReference type="FunCoup" id="A0A168NMY1">
    <property type="interactions" value="156"/>
</dbReference>
<evidence type="ECO:0000256" key="5">
    <source>
        <dbReference type="ARBA" id="ARBA00022723"/>
    </source>
</evidence>
<evidence type="ECO:0000256" key="3">
    <source>
        <dbReference type="ARBA" id="ARBA00008212"/>
    </source>
</evidence>
<evidence type="ECO:0000256" key="8">
    <source>
        <dbReference type="ARBA" id="ARBA00022833"/>
    </source>
</evidence>